<gene>
    <name evidence="7" type="ordered locus">RPB_3967</name>
</gene>
<dbReference type="InterPro" id="IPR001789">
    <property type="entry name" value="Sig_transdc_resp-reg_receiver"/>
</dbReference>
<dbReference type="AlphaFoldDB" id="Q2IT00"/>
<feature type="modified residue" description="4-aspartylphosphate" evidence="5">
    <location>
        <position position="71"/>
    </location>
</feature>
<evidence type="ECO:0000313" key="7">
    <source>
        <dbReference type="EMBL" id="ABD08660.1"/>
    </source>
</evidence>
<sequence>MSAADWQSCRAMETGDAVKSRILHIDDDPAMLEIVGSVLSRDPTLETRGCLSGVDGMRAAADWLPDLILSDVSMPGLSGIELLDRLNGNENTATIPVVFTTACGRLEQVADYMACGVAGVIVKPFNLRELANSVRNYLDLTALAVVDQLPPDVGIVKRFRDDASVLRELRPEFSAGAHPDALRHVVHKLAGVAGIYGFSSISEAAADVERGLESLTRHASTRIDVLYRLDRLLGLLDRENESRSDRQTQDIGE</sequence>
<organism evidence="7 8">
    <name type="scientific">Rhodopseudomonas palustris (strain HaA2)</name>
    <dbReference type="NCBI Taxonomy" id="316058"/>
    <lineage>
        <taxon>Bacteria</taxon>
        <taxon>Pseudomonadati</taxon>
        <taxon>Pseudomonadota</taxon>
        <taxon>Alphaproteobacteria</taxon>
        <taxon>Hyphomicrobiales</taxon>
        <taxon>Nitrobacteraceae</taxon>
        <taxon>Rhodopseudomonas</taxon>
    </lineage>
</organism>
<dbReference type="HOGENOM" id="CLU_1209044_0_0_5"/>
<dbReference type="Gene3D" id="3.40.50.2300">
    <property type="match status" value="1"/>
</dbReference>
<keyword evidence="1 5" id="KW-0597">Phosphoprotein</keyword>
<dbReference type="GO" id="GO:0004672">
    <property type="term" value="F:protein kinase activity"/>
    <property type="evidence" value="ECO:0007669"/>
    <property type="project" value="UniProtKB-ARBA"/>
</dbReference>
<keyword evidence="4" id="KW-0804">Transcription</keyword>
<keyword evidence="8" id="KW-1185">Reference proteome</keyword>
<dbReference type="Pfam" id="PF01627">
    <property type="entry name" value="Hpt"/>
    <property type="match status" value="1"/>
</dbReference>
<dbReference type="GO" id="GO:0000160">
    <property type="term" value="P:phosphorelay signal transduction system"/>
    <property type="evidence" value="ECO:0007669"/>
    <property type="project" value="UniProtKB-KW"/>
</dbReference>
<dbReference type="eggNOG" id="COG0745">
    <property type="taxonomic scope" value="Bacteria"/>
</dbReference>
<reference evidence="7 8" key="1">
    <citation type="submission" date="2006-01" db="EMBL/GenBank/DDBJ databases">
        <title>Complete sequence of Rhodopseudomonas palustris HaA2.</title>
        <authorList>
            <consortium name="US DOE Joint Genome Institute"/>
            <person name="Copeland A."/>
            <person name="Lucas S."/>
            <person name="Lapidus A."/>
            <person name="Barry K."/>
            <person name="Detter J.C."/>
            <person name="Glavina T."/>
            <person name="Hammon N."/>
            <person name="Israni S."/>
            <person name="Pitluck S."/>
            <person name="Chain P."/>
            <person name="Malfatti S."/>
            <person name="Shin M."/>
            <person name="Vergez L."/>
            <person name="Schmutz J."/>
            <person name="Larimer F."/>
            <person name="Land M."/>
            <person name="Hauser L."/>
            <person name="Pelletier D.A."/>
            <person name="Kyrpides N."/>
            <person name="Anderson I."/>
            <person name="Oda Y."/>
            <person name="Harwood C.S."/>
            <person name="Richardson P."/>
        </authorList>
    </citation>
    <scope>NUCLEOTIDE SEQUENCE [LARGE SCALE GENOMIC DNA]</scope>
    <source>
        <strain evidence="7 8">HaA2</strain>
    </source>
</reference>
<accession>Q2IT00</accession>
<dbReference type="KEGG" id="rpb:RPB_3967"/>
<dbReference type="SUPFAM" id="SSF52172">
    <property type="entry name" value="CheY-like"/>
    <property type="match status" value="1"/>
</dbReference>
<dbReference type="Gene3D" id="1.20.120.160">
    <property type="entry name" value="HPT domain"/>
    <property type="match status" value="1"/>
</dbReference>
<dbReference type="SMART" id="SM00448">
    <property type="entry name" value="REC"/>
    <property type="match status" value="1"/>
</dbReference>
<dbReference type="InterPro" id="IPR008207">
    <property type="entry name" value="Sig_transdc_His_kin_Hpt_dom"/>
</dbReference>
<evidence type="ECO:0000256" key="1">
    <source>
        <dbReference type="ARBA" id="ARBA00022553"/>
    </source>
</evidence>
<dbReference type="Proteomes" id="UP000008809">
    <property type="component" value="Chromosome"/>
</dbReference>
<dbReference type="InterPro" id="IPR011006">
    <property type="entry name" value="CheY-like_superfamily"/>
</dbReference>
<evidence type="ECO:0000256" key="4">
    <source>
        <dbReference type="ARBA" id="ARBA00023163"/>
    </source>
</evidence>
<protein>
    <submittedName>
        <fullName evidence="7">Response regulator receiver domain protein</fullName>
    </submittedName>
</protein>
<dbReference type="InterPro" id="IPR050595">
    <property type="entry name" value="Bact_response_regulator"/>
</dbReference>
<evidence type="ECO:0000256" key="5">
    <source>
        <dbReference type="PROSITE-ProRule" id="PRU00169"/>
    </source>
</evidence>
<dbReference type="PANTHER" id="PTHR44591:SF3">
    <property type="entry name" value="RESPONSE REGULATORY DOMAIN-CONTAINING PROTEIN"/>
    <property type="match status" value="1"/>
</dbReference>
<dbReference type="PROSITE" id="PS50110">
    <property type="entry name" value="RESPONSE_REGULATORY"/>
    <property type="match status" value="1"/>
</dbReference>
<name>Q2IT00_RHOP2</name>
<keyword evidence="3" id="KW-0805">Transcription regulation</keyword>
<dbReference type="Pfam" id="PF00072">
    <property type="entry name" value="Response_reg"/>
    <property type="match status" value="1"/>
</dbReference>
<proteinExistence type="predicted"/>
<dbReference type="SUPFAM" id="SSF47226">
    <property type="entry name" value="Histidine-containing phosphotransfer domain, HPT domain"/>
    <property type="match status" value="1"/>
</dbReference>
<evidence type="ECO:0000313" key="8">
    <source>
        <dbReference type="Proteomes" id="UP000008809"/>
    </source>
</evidence>
<feature type="domain" description="Response regulatory" evidence="6">
    <location>
        <begin position="21"/>
        <end position="138"/>
    </location>
</feature>
<evidence type="ECO:0000256" key="2">
    <source>
        <dbReference type="ARBA" id="ARBA00023012"/>
    </source>
</evidence>
<dbReference type="EMBL" id="CP000250">
    <property type="protein sequence ID" value="ABD08660.1"/>
    <property type="molecule type" value="Genomic_DNA"/>
</dbReference>
<dbReference type="PANTHER" id="PTHR44591">
    <property type="entry name" value="STRESS RESPONSE REGULATOR PROTEIN 1"/>
    <property type="match status" value="1"/>
</dbReference>
<evidence type="ECO:0000256" key="3">
    <source>
        <dbReference type="ARBA" id="ARBA00023015"/>
    </source>
</evidence>
<evidence type="ECO:0000259" key="6">
    <source>
        <dbReference type="PROSITE" id="PS50110"/>
    </source>
</evidence>
<keyword evidence="2" id="KW-0902">Two-component regulatory system</keyword>
<dbReference type="InterPro" id="IPR036641">
    <property type="entry name" value="HPT_dom_sf"/>
</dbReference>
<dbReference type="STRING" id="316058.RPB_3967"/>